<proteinExistence type="predicted"/>
<dbReference type="Pfam" id="PF00072">
    <property type="entry name" value="Response_reg"/>
    <property type="match status" value="1"/>
</dbReference>
<evidence type="ECO:0000259" key="6">
    <source>
        <dbReference type="PROSITE" id="PS50110"/>
    </source>
</evidence>
<comment type="caution">
    <text evidence="7">The sequence shown here is derived from an EMBL/GenBank/DDBJ whole genome shotgun (WGS) entry which is preliminary data.</text>
</comment>
<dbReference type="InterPro" id="IPR016032">
    <property type="entry name" value="Sig_transdc_resp-reg_C-effctor"/>
</dbReference>
<evidence type="ECO:0000256" key="3">
    <source>
        <dbReference type="ARBA" id="ARBA00024867"/>
    </source>
</evidence>
<evidence type="ECO:0000256" key="2">
    <source>
        <dbReference type="ARBA" id="ARBA00023125"/>
    </source>
</evidence>
<feature type="domain" description="HTH luxR-type" evidence="5">
    <location>
        <begin position="139"/>
        <end position="204"/>
    </location>
</feature>
<keyword evidence="4" id="KW-0597">Phosphoprotein</keyword>
<dbReference type="PANTHER" id="PTHR45566">
    <property type="entry name" value="HTH-TYPE TRANSCRIPTIONAL REGULATOR YHJB-RELATED"/>
    <property type="match status" value="1"/>
</dbReference>
<dbReference type="PRINTS" id="PR00038">
    <property type="entry name" value="HTHLUXR"/>
</dbReference>
<dbReference type="SUPFAM" id="SSF46894">
    <property type="entry name" value="C-terminal effector domain of the bipartite response regulators"/>
    <property type="match status" value="1"/>
</dbReference>
<dbReference type="InterPro" id="IPR000792">
    <property type="entry name" value="Tscrpt_reg_LuxR_C"/>
</dbReference>
<dbReference type="SMART" id="SM00421">
    <property type="entry name" value="HTH_LUXR"/>
    <property type="match status" value="1"/>
</dbReference>
<feature type="modified residue" description="4-aspartylphosphate" evidence="4">
    <location>
        <position position="53"/>
    </location>
</feature>
<gene>
    <name evidence="7" type="ORF">CcarbDRAFT_3640</name>
</gene>
<organism evidence="7 8">
    <name type="scientific">Clostridium carboxidivorans P7</name>
    <dbReference type="NCBI Taxonomy" id="536227"/>
    <lineage>
        <taxon>Bacteria</taxon>
        <taxon>Bacillati</taxon>
        <taxon>Bacillota</taxon>
        <taxon>Clostridia</taxon>
        <taxon>Eubacteriales</taxon>
        <taxon>Clostridiaceae</taxon>
        <taxon>Clostridium</taxon>
    </lineage>
</organism>
<keyword evidence="2" id="KW-0238">DNA-binding</keyword>
<dbReference type="Proteomes" id="UP000004198">
    <property type="component" value="Unassembled WGS sequence"/>
</dbReference>
<dbReference type="OrthoDB" id="2612750at2"/>
<dbReference type="STRING" id="536227.Ccar_14270"/>
<dbReference type="GO" id="GO:0006355">
    <property type="term" value="P:regulation of DNA-templated transcription"/>
    <property type="evidence" value="ECO:0007669"/>
    <property type="project" value="InterPro"/>
</dbReference>
<dbReference type="InterPro" id="IPR011006">
    <property type="entry name" value="CheY-like_superfamily"/>
</dbReference>
<dbReference type="KEGG" id="cck:Ccar_14270"/>
<comment type="function">
    <text evidence="3">May play the central regulatory role in sporulation. It may be an element of the effector pathway responsible for the activation of sporulation genes in response to nutritional stress. Spo0A may act in concert with spo0H (a sigma factor) to control the expression of some genes that are critical to the sporulation process.</text>
</comment>
<evidence type="ECO:0000256" key="4">
    <source>
        <dbReference type="PROSITE-ProRule" id="PRU00169"/>
    </source>
</evidence>
<dbReference type="PANTHER" id="PTHR45566:SF2">
    <property type="entry name" value="NARL SUBFAMILY"/>
    <property type="match status" value="1"/>
</dbReference>
<dbReference type="EMBL" id="ACVI01000071">
    <property type="protein sequence ID" value="EET85911.1"/>
    <property type="molecule type" value="Genomic_DNA"/>
</dbReference>
<evidence type="ECO:0000313" key="8">
    <source>
        <dbReference type="Proteomes" id="UP000004198"/>
    </source>
</evidence>
<dbReference type="PROSITE" id="PS00622">
    <property type="entry name" value="HTH_LUXR_1"/>
    <property type="match status" value="1"/>
</dbReference>
<sequence length="215" mass="25002">MKIIIISNYSVIREGIVTLISKFDNLFIQFVGETIKESMFMIKSNMADIILLDLNKDNEDELHLISELISSGKDIKVIIVDFYENNEFFVKALKSGVQGYVLGKSNEEEILYAIERVYEGKKYFDSYFVDSIINKDTDLPNKLELLTNREREILIEVAKGLSNPKISEKFFITENTVKKHINHILNKLNIKDRTEAALYWNRYVLMNKNGKNHHS</sequence>
<dbReference type="InterPro" id="IPR001789">
    <property type="entry name" value="Sig_transdc_resp-reg_receiver"/>
</dbReference>
<dbReference type="PATRIC" id="fig|536227.13.peg.2991"/>
<dbReference type="Gene3D" id="3.40.50.2300">
    <property type="match status" value="1"/>
</dbReference>
<dbReference type="PROSITE" id="PS50043">
    <property type="entry name" value="HTH_LUXR_2"/>
    <property type="match status" value="1"/>
</dbReference>
<dbReference type="InterPro" id="IPR051015">
    <property type="entry name" value="EvgA-like"/>
</dbReference>
<dbReference type="AlphaFoldDB" id="C6PXX3"/>
<keyword evidence="8" id="KW-1185">Reference proteome</keyword>
<name>C6PXX3_9CLOT</name>
<dbReference type="GO" id="GO:0003677">
    <property type="term" value="F:DNA binding"/>
    <property type="evidence" value="ECO:0007669"/>
    <property type="project" value="UniProtKB-KW"/>
</dbReference>
<dbReference type="RefSeq" id="WP_007062525.1">
    <property type="nucleotide sequence ID" value="NZ_ACVI01000071.1"/>
</dbReference>
<dbReference type="eggNOG" id="COG2197">
    <property type="taxonomic scope" value="Bacteria"/>
</dbReference>
<evidence type="ECO:0000313" key="7">
    <source>
        <dbReference type="EMBL" id="EET85911.1"/>
    </source>
</evidence>
<evidence type="ECO:0000256" key="1">
    <source>
        <dbReference type="ARBA" id="ARBA00018672"/>
    </source>
</evidence>
<accession>C6PXX3</accession>
<feature type="domain" description="Response regulatory" evidence="6">
    <location>
        <begin position="2"/>
        <end position="118"/>
    </location>
</feature>
<dbReference type="GO" id="GO:0000160">
    <property type="term" value="P:phosphorelay signal transduction system"/>
    <property type="evidence" value="ECO:0007669"/>
    <property type="project" value="InterPro"/>
</dbReference>
<dbReference type="PROSITE" id="PS50110">
    <property type="entry name" value="RESPONSE_REGULATORY"/>
    <property type="match status" value="1"/>
</dbReference>
<protein>
    <recommendedName>
        <fullName evidence="1">Stage 0 sporulation protein A homolog</fullName>
    </recommendedName>
</protein>
<dbReference type="Pfam" id="PF00196">
    <property type="entry name" value="GerE"/>
    <property type="match status" value="1"/>
</dbReference>
<reference evidence="7 8" key="1">
    <citation type="submission" date="2009-06" db="EMBL/GenBank/DDBJ databases">
        <title>The draft genome of Clostridium carboxidivorans P7.</title>
        <authorList>
            <consortium name="US DOE Joint Genome Institute (JGI-PGF)"/>
            <person name="Lucas S."/>
            <person name="Copeland A."/>
            <person name="Lapidus A."/>
            <person name="Glavina del Rio T."/>
            <person name="Tice H."/>
            <person name="Bruce D."/>
            <person name="Goodwin L."/>
            <person name="Pitluck S."/>
            <person name="Larimer F."/>
            <person name="Land M.L."/>
            <person name="Hauser L."/>
            <person name="Hemme C.L."/>
        </authorList>
    </citation>
    <scope>NUCLEOTIDE SEQUENCE [LARGE SCALE GENOMIC DNA]</scope>
    <source>
        <strain evidence="7 8">P7</strain>
    </source>
</reference>
<dbReference type="SUPFAM" id="SSF52172">
    <property type="entry name" value="CheY-like"/>
    <property type="match status" value="1"/>
</dbReference>
<dbReference type="CDD" id="cd06170">
    <property type="entry name" value="LuxR_C_like"/>
    <property type="match status" value="1"/>
</dbReference>
<evidence type="ECO:0000259" key="5">
    <source>
        <dbReference type="PROSITE" id="PS50043"/>
    </source>
</evidence>